<organism evidence="3 4">
    <name type="scientific">Blastopirellula marina</name>
    <dbReference type="NCBI Taxonomy" id="124"/>
    <lineage>
        <taxon>Bacteria</taxon>
        <taxon>Pseudomonadati</taxon>
        <taxon>Planctomycetota</taxon>
        <taxon>Planctomycetia</taxon>
        <taxon>Pirellulales</taxon>
        <taxon>Pirellulaceae</taxon>
        <taxon>Blastopirellula</taxon>
    </lineage>
</organism>
<feature type="transmembrane region" description="Helical" evidence="2">
    <location>
        <begin position="20"/>
        <end position="50"/>
    </location>
</feature>
<evidence type="ECO:0000313" key="3">
    <source>
        <dbReference type="EMBL" id="PQO28871.1"/>
    </source>
</evidence>
<dbReference type="OrthoDB" id="250291at2"/>
<feature type="transmembrane region" description="Helical" evidence="2">
    <location>
        <begin position="285"/>
        <end position="308"/>
    </location>
</feature>
<feature type="transmembrane region" description="Helical" evidence="2">
    <location>
        <begin position="96"/>
        <end position="117"/>
    </location>
</feature>
<name>A0A2S8F9P7_9BACT</name>
<feature type="transmembrane region" description="Helical" evidence="2">
    <location>
        <begin position="363"/>
        <end position="381"/>
    </location>
</feature>
<gene>
    <name evidence="3" type="ORF">C5Y98_24215</name>
</gene>
<reference evidence="3 4" key="1">
    <citation type="submission" date="2018-02" db="EMBL/GenBank/DDBJ databases">
        <title>Comparative genomes isolates from brazilian mangrove.</title>
        <authorList>
            <person name="Araujo J.E."/>
            <person name="Taketani R.G."/>
            <person name="Silva M.C.P."/>
            <person name="Loureco M.V."/>
            <person name="Andreote F.D."/>
        </authorList>
    </citation>
    <scope>NUCLEOTIDE SEQUENCE [LARGE SCALE GENOMIC DNA]</scope>
    <source>
        <strain evidence="3 4">NAP PRIS-MGV</strain>
    </source>
</reference>
<dbReference type="Proteomes" id="UP000239388">
    <property type="component" value="Unassembled WGS sequence"/>
</dbReference>
<accession>A0A2S8F9P7</accession>
<feature type="region of interest" description="Disordered" evidence="1">
    <location>
        <begin position="548"/>
        <end position="567"/>
    </location>
</feature>
<evidence type="ECO:0000313" key="4">
    <source>
        <dbReference type="Proteomes" id="UP000239388"/>
    </source>
</evidence>
<feature type="transmembrane region" description="Helical" evidence="2">
    <location>
        <begin position="340"/>
        <end position="356"/>
    </location>
</feature>
<sequence>MNPKLSIPAWLTNNWGHIPGVLLLLVAAALTIHISFLSAFAADEIAFFIWGDSMARNGFSQSTWGFLFRPNGAGYGSAYWTVYVNMIDLFGTYGIWGMRVLSCGAFIGITFAIAAVGNLAQRYLGYLLAALWLSMPIAWWCGKVSGPETFSLAFSVFGVLLLYIASRNERQPWFPKPIVAESIAWLLIGGAVSLKVTFLPCAMFGFLIAFGMPQAWEDKTKTAVVKKMLFAVGMMAAGFIICTPVAVLDPHGFLFNLTRLPRDNAWRWDIAQMALSNQLWGWDGIFAGGLVQWSLCPLAMGLLGFSLLIKSPRVFAILLATFLGCWAMICSSGALLGWYWFGWIPMIVLAILWSINEKTSNRGLIAAIAVTIVINLCYLASEIVERYDMKSQQAVALTQLAEVQQAVIELTKDRHYDMVLDYWEVSHVGGLTFPASEQTEVVQMTPPHFPALIGEKASADDPRTNHGRGVEAEALSRIFRLSEKGTEGKSVLLVISKRLASKHAIRDLPSFSHDQILPKSPPGTACTQLLDLPHTVVYELTTTQELSPNAGESNVQQATLEVPLEQR</sequence>
<protein>
    <recommendedName>
        <fullName evidence="5">Glycosyltransferase RgtA/B/C/D-like domain-containing protein</fullName>
    </recommendedName>
</protein>
<feature type="transmembrane region" description="Helical" evidence="2">
    <location>
        <begin position="185"/>
        <end position="208"/>
    </location>
</feature>
<feature type="transmembrane region" description="Helical" evidence="2">
    <location>
        <begin position="315"/>
        <end position="334"/>
    </location>
</feature>
<feature type="compositionally biased region" description="Polar residues" evidence="1">
    <location>
        <begin position="548"/>
        <end position="559"/>
    </location>
</feature>
<keyword evidence="2" id="KW-0812">Transmembrane</keyword>
<dbReference type="EMBL" id="PUIB01000024">
    <property type="protein sequence ID" value="PQO28871.1"/>
    <property type="molecule type" value="Genomic_DNA"/>
</dbReference>
<feature type="transmembrane region" description="Helical" evidence="2">
    <location>
        <begin position="149"/>
        <end position="165"/>
    </location>
</feature>
<evidence type="ECO:0000256" key="2">
    <source>
        <dbReference type="SAM" id="Phobius"/>
    </source>
</evidence>
<proteinExistence type="predicted"/>
<dbReference type="AlphaFoldDB" id="A0A2S8F9P7"/>
<keyword evidence="2" id="KW-1133">Transmembrane helix</keyword>
<evidence type="ECO:0008006" key="5">
    <source>
        <dbReference type="Google" id="ProtNLM"/>
    </source>
</evidence>
<comment type="caution">
    <text evidence="3">The sequence shown here is derived from an EMBL/GenBank/DDBJ whole genome shotgun (WGS) entry which is preliminary data.</text>
</comment>
<feature type="transmembrane region" description="Helical" evidence="2">
    <location>
        <begin position="229"/>
        <end position="248"/>
    </location>
</feature>
<feature type="transmembrane region" description="Helical" evidence="2">
    <location>
        <begin position="123"/>
        <end position="142"/>
    </location>
</feature>
<evidence type="ECO:0000256" key="1">
    <source>
        <dbReference type="SAM" id="MobiDB-lite"/>
    </source>
</evidence>
<keyword evidence="2" id="KW-0472">Membrane</keyword>
<dbReference type="RefSeq" id="WP_105358194.1">
    <property type="nucleotide sequence ID" value="NZ_PUIB01000024.1"/>
</dbReference>